<evidence type="ECO:0000313" key="2">
    <source>
        <dbReference type="EMBL" id="RDI20705.1"/>
    </source>
</evidence>
<dbReference type="Proteomes" id="UP000255265">
    <property type="component" value="Unassembled WGS sequence"/>
</dbReference>
<dbReference type="AlphaFoldDB" id="A0A370F8C4"/>
<evidence type="ECO:0000313" key="3">
    <source>
        <dbReference type="Proteomes" id="UP000255265"/>
    </source>
</evidence>
<organism evidence="2 3">
    <name type="scientific">Pseudacidovorax intermedius</name>
    <dbReference type="NCBI Taxonomy" id="433924"/>
    <lineage>
        <taxon>Bacteria</taxon>
        <taxon>Pseudomonadati</taxon>
        <taxon>Pseudomonadota</taxon>
        <taxon>Betaproteobacteria</taxon>
        <taxon>Burkholderiales</taxon>
        <taxon>Comamonadaceae</taxon>
        <taxon>Pseudacidovorax</taxon>
    </lineage>
</organism>
<reference evidence="2 3" key="1">
    <citation type="submission" date="2018-07" db="EMBL/GenBank/DDBJ databases">
        <title>Genomic Encyclopedia of Type Strains, Phase IV (KMG-IV): sequencing the most valuable type-strain genomes for metagenomic binning, comparative biology and taxonomic classification.</title>
        <authorList>
            <person name="Goeker M."/>
        </authorList>
    </citation>
    <scope>NUCLEOTIDE SEQUENCE [LARGE SCALE GENOMIC DNA]</scope>
    <source>
        <strain evidence="2 3">DSM 21352</strain>
    </source>
</reference>
<feature type="domain" description="Zinc finger Ogr/Delta-type" evidence="1">
    <location>
        <begin position="143"/>
        <end position="189"/>
    </location>
</feature>
<dbReference type="EMBL" id="QQAV01000010">
    <property type="protein sequence ID" value="RDI20705.1"/>
    <property type="molecule type" value="Genomic_DNA"/>
</dbReference>
<keyword evidence="3" id="KW-1185">Reference proteome</keyword>
<comment type="caution">
    <text evidence="2">The sequence shown here is derived from an EMBL/GenBank/DDBJ whole genome shotgun (WGS) entry which is preliminary data.</text>
</comment>
<dbReference type="InterPro" id="IPR007684">
    <property type="entry name" value="Znf_Ogr/Delta"/>
</dbReference>
<dbReference type="Pfam" id="PF04606">
    <property type="entry name" value="Ogr_Delta"/>
    <property type="match status" value="2"/>
</dbReference>
<accession>A0A370F8C4</accession>
<feature type="domain" description="Zinc finger Ogr/Delta-type" evidence="1">
    <location>
        <begin position="12"/>
        <end position="58"/>
    </location>
</feature>
<name>A0A370F8C4_9BURK</name>
<dbReference type="RefSeq" id="WP_170159437.1">
    <property type="nucleotide sequence ID" value="NZ_QQAV01000010.1"/>
</dbReference>
<gene>
    <name evidence="2" type="ORF">DFR41_110113</name>
</gene>
<proteinExistence type="predicted"/>
<protein>
    <submittedName>
        <fullName evidence="2">Ogr/Delta-like zinc finger protein</fullName>
    </submittedName>
</protein>
<sequence>MSEGGYMRLSIRCPHCLGKSAAEDHEELSRTVGEIAYRCRNYRCGHVFAARLEVVRTLEPSRTPSPLVALPVSAHVRRAPVQAALLASECDADDEADYLAELARPLADWPAAPSMGGALWGTAADAEADDAAERSRYRYITIRCPHCQAGAIAVASRELSRTLREVTYRCRNHRCRHAYVAQLEVVRTLSLSSLPCAEVVLPLSPHVRLGQLQALLQASAQAPPG</sequence>
<evidence type="ECO:0000259" key="1">
    <source>
        <dbReference type="Pfam" id="PF04606"/>
    </source>
</evidence>